<dbReference type="OrthoDB" id="213853at2"/>
<dbReference type="EMBL" id="CP012159">
    <property type="protein sequence ID" value="AKT43020.1"/>
    <property type="molecule type" value="Genomic_DNA"/>
</dbReference>
<protein>
    <submittedName>
        <fullName evidence="3">Uroporphyrinogen III methyltransferase</fullName>
    </submittedName>
</protein>
<keyword evidence="3" id="KW-0489">Methyltransferase</keyword>
<dbReference type="PANTHER" id="PTHR40082:SF1">
    <property type="entry name" value="BLR5956 PROTEIN"/>
    <property type="match status" value="1"/>
</dbReference>
<dbReference type="KEGG" id="ccro:CMC5_072470"/>
<keyword evidence="4" id="KW-1185">Reference proteome</keyword>
<dbReference type="InterPro" id="IPR036108">
    <property type="entry name" value="4pyrrol_syn_uPrphyn_synt_sf"/>
</dbReference>
<feature type="region of interest" description="Disordered" evidence="1">
    <location>
        <begin position="255"/>
        <end position="276"/>
    </location>
</feature>
<evidence type="ECO:0000256" key="1">
    <source>
        <dbReference type="SAM" id="MobiDB-lite"/>
    </source>
</evidence>
<dbReference type="GO" id="GO:0032259">
    <property type="term" value="P:methylation"/>
    <property type="evidence" value="ECO:0007669"/>
    <property type="project" value="UniProtKB-KW"/>
</dbReference>
<dbReference type="PANTHER" id="PTHR40082">
    <property type="entry name" value="BLR5956 PROTEIN"/>
    <property type="match status" value="1"/>
</dbReference>
<dbReference type="InterPro" id="IPR003754">
    <property type="entry name" value="4pyrrol_synth_uPrphyn_synth"/>
</dbReference>
<reference evidence="3 4" key="1">
    <citation type="submission" date="2015-07" db="EMBL/GenBank/DDBJ databases">
        <title>Genome analysis of myxobacterium Chondromyces crocatus Cm c5 reveals a high potential for natural compound synthesis and the genetic basis for the loss of fruiting body formation.</title>
        <authorList>
            <person name="Zaburannyi N."/>
            <person name="Bunk B."/>
            <person name="Maier J."/>
            <person name="Overmann J."/>
            <person name="Mueller R."/>
        </authorList>
    </citation>
    <scope>NUCLEOTIDE SEQUENCE [LARGE SCALE GENOMIC DNA]</scope>
    <source>
        <strain evidence="3 4">Cm c5</strain>
    </source>
</reference>
<sequence length="276" mass="29065">MGSLVQRHGGKHIPAPTLREVVVDRNEPALAFAGSLQRREVDVVVLMTGVGTRALAAEVETVLDRAHFAEALSGVQVVVRGPKPAAALRELGVKAFVTVPEPNTWREVLDVLGVSAAPLAGKRIAVQEYGAPNRELYAALEAAGAAVVPVPIYRWALPEDTAPLRRALHALAAGEASIVLFTSRPQIEHFTMVAAEEGILAEVRAALTRGVVASIGPVCSEALRAEGLPPDLEPEHPKMGHLVKETAARAGEILERKAAARAQESAARGGEGSQLS</sequence>
<evidence type="ECO:0000259" key="2">
    <source>
        <dbReference type="Pfam" id="PF02602"/>
    </source>
</evidence>
<evidence type="ECO:0000313" key="3">
    <source>
        <dbReference type="EMBL" id="AKT43020.1"/>
    </source>
</evidence>
<dbReference type="GO" id="GO:0008168">
    <property type="term" value="F:methyltransferase activity"/>
    <property type="evidence" value="ECO:0007669"/>
    <property type="project" value="UniProtKB-KW"/>
</dbReference>
<dbReference type="Proteomes" id="UP000067626">
    <property type="component" value="Chromosome"/>
</dbReference>
<gene>
    <name evidence="3" type="primary">hemD</name>
    <name evidence="3" type="ORF">CMC5_072470</name>
</gene>
<proteinExistence type="predicted"/>
<dbReference type="Gene3D" id="3.40.50.10090">
    <property type="match status" value="2"/>
</dbReference>
<dbReference type="InterPro" id="IPR039793">
    <property type="entry name" value="UROS/Hem4"/>
</dbReference>
<dbReference type="Pfam" id="PF02602">
    <property type="entry name" value="HEM4"/>
    <property type="match status" value="1"/>
</dbReference>
<dbReference type="CDD" id="cd06578">
    <property type="entry name" value="HemD"/>
    <property type="match status" value="1"/>
</dbReference>
<accession>A0A0K1EQ17</accession>
<dbReference type="GO" id="GO:0004852">
    <property type="term" value="F:uroporphyrinogen-III synthase activity"/>
    <property type="evidence" value="ECO:0007669"/>
    <property type="project" value="InterPro"/>
</dbReference>
<name>A0A0K1EQ17_CHOCO</name>
<organism evidence="3 4">
    <name type="scientific">Chondromyces crocatus</name>
    <dbReference type="NCBI Taxonomy" id="52"/>
    <lineage>
        <taxon>Bacteria</taxon>
        <taxon>Pseudomonadati</taxon>
        <taxon>Myxococcota</taxon>
        <taxon>Polyangia</taxon>
        <taxon>Polyangiales</taxon>
        <taxon>Polyangiaceae</taxon>
        <taxon>Chondromyces</taxon>
    </lineage>
</organism>
<dbReference type="STRING" id="52.CMC5_072470"/>
<evidence type="ECO:0000313" key="4">
    <source>
        <dbReference type="Proteomes" id="UP000067626"/>
    </source>
</evidence>
<feature type="domain" description="Tetrapyrrole biosynthesis uroporphyrinogen III synthase" evidence="2">
    <location>
        <begin position="4"/>
        <end position="243"/>
    </location>
</feature>
<keyword evidence="3" id="KW-0808">Transferase</keyword>
<dbReference type="GO" id="GO:0006780">
    <property type="term" value="P:uroporphyrinogen III biosynthetic process"/>
    <property type="evidence" value="ECO:0007669"/>
    <property type="project" value="InterPro"/>
</dbReference>
<dbReference type="SUPFAM" id="SSF69618">
    <property type="entry name" value="HemD-like"/>
    <property type="match status" value="1"/>
</dbReference>
<dbReference type="AlphaFoldDB" id="A0A0K1EQ17"/>